<dbReference type="FunFam" id="4.10.280.10:FF:000019">
    <property type="entry name" value="Myc proto-oncogene protein"/>
    <property type="match status" value="1"/>
</dbReference>
<evidence type="ECO:0000256" key="1">
    <source>
        <dbReference type="ARBA" id="ARBA00023125"/>
    </source>
</evidence>
<feature type="compositionally biased region" description="Basic residues" evidence="2">
    <location>
        <begin position="732"/>
        <end position="745"/>
    </location>
</feature>
<dbReference type="Pfam" id="PF00010">
    <property type="entry name" value="HLH"/>
    <property type="match status" value="1"/>
</dbReference>
<dbReference type="PROSITE" id="PS50888">
    <property type="entry name" value="BHLH"/>
    <property type="match status" value="1"/>
</dbReference>
<dbReference type="Gene3D" id="4.10.280.10">
    <property type="entry name" value="Helix-loop-helix DNA-binding domain"/>
    <property type="match status" value="1"/>
</dbReference>
<feature type="region of interest" description="Disordered" evidence="2">
    <location>
        <begin position="421"/>
        <end position="448"/>
    </location>
</feature>
<dbReference type="InterPro" id="IPR050433">
    <property type="entry name" value="Myc_transcription_factors"/>
</dbReference>
<organism evidence="4 5">
    <name type="scientific">Melipona quadrifasciata</name>
    <dbReference type="NCBI Taxonomy" id="166423"/>
    <lineage>
        <taxon>Eukaryota</taxon>
        <taxon>Metazoa</taxon>
        <taxon>Ecdysozoa</taxon>
        <taxon>Arthropoda</taxon>
        <taxon>Hexapoda</taxon>
        <taxon>Insecta</taxon>
        <taxon>Pterygota</taxon>
        <taxon>Neoptera</taxon>
        <taxon>Endopterygota</taxon>
        <taxon>Hymenoptera</taxon>
        <taxon>Apocrita</taxon>
        <taxon>Aculeata</taxon>
        <taxon>Apoidea</taxon>
        <taxon>Anthophila</taxon>
        <taxon>Apidae</taxon>
        <taxon>Melipona</taxon>
    </lineage>
</organism>
<dbReference type="OrthoDB" id="5964374at2759"/>
<dbReference type="CDD" id="cd11400">
    <property type="entry name" value="bHLHzip_Myc"/>
    <property type="match status" value="1"/>
</dbReference>
<dbReference type="SUPFAM" id="SSF47459">
    <property type="entry name" value="HLH, helix-loop-helix DNA-binding domain"/>
    <property type="match status" value="1"/>
</dbReference>
<feature type="region of interest" description="Disordered" evidence="2">
    <location>
        <begin position="701"/>
        <end position="774"/>
    </location>
</feature>
<reference evidence="4 5" key="1">
    <citation type="submission" date="2015-07" db="EMBL/GenBank/DDBJ databases">
        <title>The genome of Melipona quadrifasciata.</title>
        <authorList>
            <person name="Pan H."/>
            <person name="Kapheim K."/>
        </authorList>
    </citation>
    <scope>NUCLEOTIDE SEQUENCE [LARGE SCALE GENOMIC DNA]</scope>
    <source>
        <strain evidence="4">0111107301</strain>
        <tissue evidence="4">Whole body</tissue>
    </source>
</reference>
<gene>
    <name evidence="4" type="ORF">WN51_11867</name>
</gene>
<dbReference type="SMART" id="SM00353">
    <property type="entry name" value="HLH"/>
    <property type="match status" value="1"/>
</dbReference>
<evidence type="ECO:0000259" key="3">
    <source>
        <dbReference type="PROSITE" id="PS50888"/>
    </source>
</evidence>
<dbReference type="STRING" id="166423.A0A0M9A649"/>
<evidence type="ECO:0000313" key="4">
    <source>
        <dbReference type="EMBL" id="KOX76639.1"/>
    </source>
</evidence>
<evidence type="ECO:0000256" key="2">
    <source>
        <dbReference type="SAM" id="MobiDB-lite"/>
    </source>
</evidence>
<keyword evidence="5" id="KW-1185">Reference proteome</keyword>
<dbReference type="AlphaFoldDB" id="A0A0M9A649"/>
<protein>
    <submittedName>
        <fullName evidence="4">Myc protein</fullName>
    </submittedName>
</protein>
<dbReference type="EMBL" id="KQ435743">
    <property type="protein sequence ID" value="KOX76639.1"/>
    <property type="molecule type" value="Genomic_DNA"/>
</dbReference>
<feature type="domain" description="BHLH" evidence="3">
    <location>
        <begin position="766"/>
        <end position="818"/>
    </location>
</feature>
<dbReference type="InterPro" id="IPR036638">
    <property type="entry name" value="HLH_DNA-bd_sf"/>
</dbReference>
<dbReference type="InterPro" id="IPR011598">
    <property type="entry name" value="bHLH_dom"/>
</dbReference>
<proteinExistence type="predicted"/>
<name>A0A0M9A649_9HYME</name>
<dbReference type="PANTHER" id="PTHR45851">
    <property type="entry name" value="MYC PROTO-ONCOGENE"/>
    <property type="match status" value="1"/>
</dbReference>
<dbReference type="GO" id="GO:0046983">
    <property type="term" value="F:protein dimerization activity"/>
    <property type="evidence" value="ECO:0007669"/>
    <property type="project" value="InterPro"/>
</dbReference>
<evidence type="ECO:0000313" key="5">
    <source>
        <dbReference type="Proteomes" id="UP000053105"/>
    </source>
</evidence>
<accession>A0A0M9A649</accession>
<keyword evidence="1" id="KW-0238">DNA-binding</keyword>
<dbReference type="Proteomes" id="UP000053105">
    <property type="component" value="Unassembled WGS sequence"/>
</dbReference>
<feature type="compositionally biased region" description="Basic and acidic residues" evidence="2">
    <location>
        <begin position="765"/>
        <end position="774"/>
    </location>
</feature>
<sequence>MFAWDLDWSISSIHENSYGMFNYLIVDYLVVYRILRRLRLPLQSGEELSNRDNENNSLIKTDSPSQLKTIDLKFLHFTNVRTSRANNANNVQTGKISQQIINKSQFGSHLGFLFPHGQYNVQKISCVEFPTREIRKHTRSNQIKPKIERIQRRQGRQVGSQPENKSRLGIERAERKLLQDYVQRRGSVRFVYGFALVGPWRLSFRNVSGGKEERSTLDLSRVERLLRRMRGYSLHSVVITESRLGQLLLMVTRDLEGRGATTHLVVETYFKLYGEMPVPVWDCPDLGLLDETPDSATMVSDDIWKKFDLDFLPLDHRGVDYSEMYYEYSFDDGVVPDVQDGEMTCTELREKIRHHDCMWAGLCISKEHNRTLPAKKDSQIQRKVPAGRSVLISRATTAYLGAPLPANHQQTQQFCRAKYHLDSDGDSSRPDTPSSISDTETEDEGPYFRHDQINIHEKLSECMSEQATKVAPVNGNQRVAGRRGRRKVESQTQCHVTNIRNTLSDHCYHLNQPSVQNLEHLGVQTPSDSGESPTDSEIHGVRKGQMGLVFWLLTSSLNYIELIRTADDSSQRLSKSHLSGIASTGLLLNRRNLGTMEMFAKINLAERIVKSSLIKFKYFLRQGTQYKLGFTNQGALTFYFIDYNFAVPHSILLVEIFNLLNETKEEEIDVVTFEKPCRPVVLPTNPSPADQKHFQLTVNTAFKEKPPGSRPRGRPPLNSSRKRPAPAEQKPAKRARHKTHTRRTKTERCTPAATSTSSSDDELDTEKRREHNNMERQRRIELRNAFEELRVLVPAVEKKDKAPKVTILRQAASYCFMLKQTAEVTSTKVTELKWRQDKLRARLSYLRRKLT</sequence>
<dbReference type="GO" id="GO:0003677">
    <property type="term" value="F:DNA binding"/>
    <property type="evidence" value="ECO:0007669"/>
    <property type="project" value="UniProtKB-KW"/>
</dbReference>